<sequence length="108" mass="12230">MRRAQSTRLGATVDVVSSPGSATNLLCNLELHNSPSGPQFPLCKMRVEVGIGSRGDYWHMIPRTPVPFEWAEVRERERKRENECSCIDSVPRSLPEFRVVMLSSDSQR</sequence>
<organism evidence="1">
    <name type="scientific">Homo sapiens</name>
    <name type="common">Human</name>
    <dbReference type="NCBI Taxonomy" id="9606"/>
    <lineage>
        <taxon>Eukaryota</taxon>
        <taxon>Metazoa</taxon>
        <taxon>Chordata</taxon>
        <taxon>Craniata</taxon>
        <taxon>Vertebrata</taxon>
        <taxon>Euteleostomi</taxon>
        <taxon>Mammalia</taxon>
        <taxon>Eutheria</taxon>
        <taxon>Euarchontoglires</taxon>
        <taxon>Primates</taxon>
        <taxon>Haplorrhini</taxon>
        <taxon>Catarrhini</taxon>
        <taxon>Hominidae</taxon>
        <taxon>Homo</taxon>
    </lineage>
</organism>
<evidence type="ECO:0000313" key="1">
    <source>
        <dbReference type="EMBL" id="AAQ13601.1"/>
    </source>
</evidence>
<proteinExistence type="evidence at transcript level"/>
<accession>Q7Z4G0</accession>
<reference evidence="1" key="1">
    <citation type="submission" date="1999-07" db="EMBL/GenBank/DDBJ databases">
        <title>Homo sapiens normal aorta mRNA MST078.</title>
        <authorList>
            <person name="Hui R.T."/>
            <person name="Qin B.M."/>
            <person name="Sheng H."/>
            <person name="Liu Y.Q."/>
            <person name="Zhao B."/>
            <person name="Liu B."/>
            <person name="Wang X.Y."/>
            <person name="Zhang Q."/>
            <person name="Song L."/>
            <person name="Gao Y."/>
            <person name="Zhang C.L."/>
            <person name="Ye J."/>
            <person name="Ji X.J."/>
            <person name="Liu B.H."/>
            <person name="Lu H."/>
            <person name="Xu H.S."/>
            <person name="Chen J.Z."/>
            <person name="Cai M.Q."/>
            <person name="Zheng W.Y."/>
            <person name="Teng C.Y."/>
            <person name="Liu Q."/>
            <person name="Yu L.T."/>
            <person name="Lin J."/>
            <person name="Gong Q."/>
            <person name="Zhang A.M."/>
            <person name="Gao R.L."/>
        </authorList>
    </citation>
    <scope>NUCLEOTIDE SEQUENCE</scope>
    <source>
        <tissue evidence="1">Aorta</tissue>
    </source>
</reference>
<name>Q7Z4G0_HUMAN</name>
<gene>
    <name evidence="1" type="primary">MST078</name>
</gene>
<dbReference type="EMBL" id="AF170491">
    <property type="protein sequence ID" value="AAQ13601.1"/>
    <property type="molecule type" value="mRNA"/>
</dbReference>
<protein>
    <submittedName>
        <fullName evidence="1">MSTP078</fullName>
    </submittedName>
</protein>
<dbReference type="AlphaFoldDB" id="Q7Z4G0"/>